<accession>A0A0F0CKJ4</accession>
<keyword evidence="1" id="KW-0812">Transmembrane</keyword>
<name>A0A0F0CKJ4_9BACT</name>
<keyword evidence="1" id="KW-0472">Membrane</keyword>
<feature type="transmembrane region" description="Helical" evidence="1">
    <location>
        <begin position="20"/>
        <end position="45"/>
    </location>
</feature>
<dbReference type="AlphaFoldDB" id="A0A0F0CKJ4"/>
<evidence type="ECO:0000313" key="2">
    <source>
        <dbReference type="EMBL" id="KJJ83828.1"/>
    </source>
</evidence>
<organism evidence="2 3">
    <name type="scientific">Candidatus Omnitrophus magneticus</name>
    <dbReference type="NCBI Taxonomy" id="1609969"/>
    <lineage>
        <taxon>Bacteria</taxon>
        <taxon>Pseudomonadati</taxon>
        <taxon>Candidatus Omnitrophota</taxon>
        <taxon>Candidatus Omnitrophus</taxon>
    </lineage>
</organism>
<reference evidence="2 3" key="1">
    <citation type="submission" date="2015-02" db="EMBL/GenBank/DDBJ databases">
        <title>Single-cell genomics of uncultivated deep-branching MTB reveals a conserved set of magnetosome genes.</title>
        <authorList>
            <person name="Kolinko S."/>
            <person name="Richter M."/>
            <person name="Glockner F.O."/>
            <person name="Brachmann A."/>
            <person name="Schuler D."/>
        </authorList>
    </citation>
    <scope>NUCLEOTIDE SEQUENCE [LARGE SCALE GENOMIC DNA]</scope>
    <source>
        <strain evidence="2">SKK-01</strain>
    </source>
</reference>
<dbReference type="EMBL" id="JYNY01000472">
    <property type="protein sequence ID" value="KJJ83828.1"/>
    <property type="molecule type" value="Genomic_DNA"/>
</dbReference>
<keyword evidence="3" id="KW-1185">Reference proteome</keyword>
<evidence type="ECO:0000313" key="3">
    <source>
        <dbReference type="Proteomes" id="UP000033428"/>
    </source>
</evidence>
<comment type="caution">
    <text evidence="2">The sequence shown here is derived from an EMBL/GenBank/DDBJ whole genome shotgun (WGS) entry which is preliminary data.</text>
</comment>
<gene>
    <name evidence="2" type="ORF">OMAG_002300</name>
</gene>
<sequence>MRQRLVRSYNLVLPRARGLTMSGTAIFSIILFPCAICYNLAIFIYKIIWRKF</sequence>
<protein>
    <submittedName>
        <fullName evidence="2">Uncharacterized protein</fullName>
    </submittedName>
</protein>
<proteinExistence type="predicted"/>
<keyword evidence="1" id="KW-1133">Transmembrane helix</keyword>
<evidence type="ECO:0000256" key="1">
    <source>
        <dbReference type="SAM" id="Phobius"/>
    </source>
</evidence>
<dbReference type="Proteomes" id="UP000033428">
    <property type="component" value="Unassembled WGS sequence"/>
</dbReference>